<protein>
    <submittedName>
        <fullName evidence="1">19381_t:CDS:1</fullName>
    </submittedName>
</protein>
<gene>
    <name evidence="1" type="ORF">DERYTH_LOCUS15819</name>
</gene>
<keyword evidence="2" id="KW-1185">Reference proteome</keyword>
<organism evidence="1 2">
    <name type="scientific">Dentiscutata erythropus</name>
    <dbReference type="NCBI Taxonomy" id="1348616"/>
    <lineage>
        <taxon>Eukaryota</taxon>
        <taxon>Fungi</taxon>
        <taxon>Fungi incertae sedis</taxon>
        <taxon>Mucoromycota</taxon>
        <taxon>Glomeromycotina</taxon>
        <taxon>Glomeromycetes</taxon>
        <taxon>Diversisporales</taxon>
        <taxon>Gigasporaceae</taxon>
        <taxon>Dentiscutata</taxon>
    </lineage>
</organism>
<dbReference type="OrthoDB" id="2396506at2759"/>
<dbReference type="AlphaFoldDB" id="A0A9N9ILC0"/>
<name>A0A9N9ILC0_9GLOM</name>
<proteinExistence type="predicted"/>
<dbReference type="Proteomes" id="UP000789405">
    <property type="component" value="Unassembled WGS sequence"/>
</dbReference>
<accession>A0A9N9ILC0</accession>
<evidence type="ECO:0000313" key="2">
    <source>
        <dbReference type="Proteomes" id="UP000789405"/>
    </source>
</evidence>
<feature type="non-terminal residue" evidence="1">
    <location>
        <position position="368"/>
    </location>
</feature>
<evidence type="ECO:0000313" key="1">
    <source>
        <dbReference type="EMBL" id="CAG8738835.1"/>
    </source>
</evidence>
<sequence length="368" mass="41831">DIKKLNYQKANDTLTKSLRSIINDCKDEIRIQEAARLLANKASTTCTSYVTVEFMLGEINCLLVLRMPAWRHELITTMSKHAWDSVVMLGENNCLLFLRMPVRRHANAYSKSTYGSEIDELWVSVEYQRSAQEKLNYEQESSIWAKVENYLENALKKNWRKKIHSSESFFIIQILINVSKNNLGTLGGVVFVGMLCMNKMLNLVKIEESQIGIIGGRDQRRSLNYETTFGNITFDWIESHSTSAKLTKSHTSLGIVKFDVKGIRLFDDKEIWHMEVTGPPSTTIMNHVIGDTKKSLHSDILNLVAILLEHLDVPVKVATNIKVFSLQAIGYRITLYSLNIMDDGSFLASEFASADEVVKQLSIMQEPD</sequence>
<dbReference type="EMBL" id="CAJVPY010013150">
    <property type="protein sequence ID" value="CAG8738835.1"/>
    <property type="molecule type" value="Genomic_DNA"/>
</dbReference>
<comment type="caution">
    <text evidence="1">The sequence shown here is derived from an EMBL/GenBank/DDBJ whole genome shotgun (WGS) entry which is preliminary data.</text>
</comment>
<reference evidence="1" key="1">
    <citation type="submission" date="2021-06" db="EMBL/GenBank/DDBJ databases">
        <authorList>
            <person name="Kallberg Y."/>
            <person name="Tangrot J."/>
            <person name="Rosling A."/>
        </authorList>
    </citation>
    <scope>NUCLEOTIDE SEQUENCE</scope>
    <source>
        <strain evidence="1">MA453B</strain>
    </source>
</reference>